<name>A0A1U8BCY7_NELNU</name>
<keyword evidence="2 8" id="KW-0812">Transmembrane</keyword>
<protein>
    <submittedName>
        <fullName evidence="11 12">Uncharacterized protein LOC104613290</fullName>
    </submittedName>
</protein>
<feature type="transmembrane region" description="Helical" evidence="8">
    <location>
        <begin position="90"/>
        <end position="114"/>
    </location>
</feature>
<comment type="subcellular location">
    <subcellularLocation>
        <location evidence="1">Endomembrane system</location>
        <topology evidence="1">Multi-pass membrane protein</topology>
    </subcellularLocation>
</comment>
<feature type="transmembrane region" description="Helical" evidence="8">
    <location>
        <begin position="142"/>
        <end position="163"/>
    </location>
</feature>
<dbReference type="RefSeq" id="XP_010279349.1">
    <property type="nucleotide sequence ID" value="XM_010281047.2"/>
</dbReference>
<keyword evidence="5 8" id="KW-0472">Membrane</keyword>
<evidence type="ECO:0000313" key="12">
    <source>
        <dbReference type="RefSeq" id="XP_010279349.1"/>
    </source>
</evidence>
<dbReference type="KEGG" id="nnu:104613290"/>
<feature type="chain" id="PRO_5010665319" evidence="9">
    <location>
        <begin position="23"/>
        <end position="195"/>
    </location>
</feature>
<dbReference type="Pfam" id="PF06749">
    <property type="entry name" value="DUF1218"/>
    <property type="match status" value="1"/>
</dbReference>
<evidence type="ECO:0000256" key="4">
    <source>
        <dbReference type="ARBA" id="ARBA00022989"/>
    </source>
</evidence>
<feature type="region of interest" description="Disordered" evidence="7">
    <location>
        <begin position="174"/>
        <end position="195"/>
    </location>
</feature>
<dbReference type="RefSeq" id="XP_010279348.1">
    <property type="nucleotide sequence ID" value="XM_010281046.2"/>
</dbReference>
<dbReference type="eggNOG" id="ENOG502QV3X">
    <property type="taxonomic scope" value="Eukaryota"/>
</dbReference>
<organism evidence="10 11">
    <name type="scientific">Nelumbo nucifera</name>
    <name type="common">Sacred lotus</name>
    <dbReference type="NCBI Taxonomy" id="4432"/>
    <lineage>
        <taxon>Eukaryota</taxon>
        <taxon>Viridiplantae</taxon>
        <taxon>Streptophyta</taxon>
        <taxon>Embryophyta</taxon>
        <taxon>Tracheophyta</taxon>
        <taxon>Spermatophyta</taxon>
        <taxon>Magnoliopsida</taxon>
        <taxon>Proteales</taxon>
        <taxon>Nelumbonaceae</taxon>
        <taxon>Nelumbo</taxon>
    </lineage>
</organism>
<keyword evidence="3 9" id="KW-0732">Signal</keyword>
<evidence type="ECO:0000256" key="2">
    <source>
        <dbReference type="ARBA" id="ARBA00022692"/>
    </source>
</evidence>
<dbReference type="AlphaFoldDB" id="A0A1U8BCY7"/>
<evidence type="ECO:0000256" key="9">
    <source>
        <dbReference type="SAM" id="SignalP"/>
    </source>
</evidence>
<dbReference type="Proteomes" id="UP000189703">
    <property type="component" value="Unplaced"/>
</dbReference>
<reference evidence="11 12" key="1">
    <citation type="submission" date="2025-04" db="UniProtKB">
        <authorList>
            <consortium name="RefSeq"/>
        </authorList>
    </citation>
    <scope>IDENTIFICATION</scope>
</reference>
<feature type="transmembrane region" description="Helical" evidence="8">
    <location>
        <begin position="54"/>
        <end position="78"/>
    </location>
</feature>
<evidence type="ECO:0000256" key="7">
    <source>
        <dbReference type="SAM" id="MobiDB-lite"/>
    </source>
</evidence>
<evidence type="ECO:0000256" key="6">
    <source>
        <dbReference type="ARBA" id="ARBA00029467"/>
    </source>
</evidence>
<dbReference type="OrthoDB" id="2015495at2759"/>
<dbReference type="OMA" id="QNEGLGM"/>
<dbReference type="InterPro" id="IPR052222">
    <property type="entry name" value="DESIGUAL"/>
</dbReference>
<comment type="similarity">
    <text evidence="6">Belongs to the DESIGUAL family.</text>
</comment>
<feature type="compositionally biased region" description="Polar residues" evidence="7">
    <location>
        <begin position="186"/>
        <end position="195"/>
    </location>
</feature>
<gene>
    <name evidence="11 12" type="primary">LOC104613290</name>
</gene>
<accession>A0A1U8BCY7</accession>
<feature type="signal peptide" evidence="9">
    <location>
        <begin position="1"/>
        <end position="22"/>
    </location>
</feature>
<evidence type="ECO:0000313" key="11">
    <source>
        <dbReference type="RefSeq" id="XP_010279348.1"/>
    </source>
</evidence>
<evidence type="ECO:0000256" key="5">
    <source>
        <dbReference type="ARBA" id="ARBA00023136"/>
    </source>
</evidence>
<dbReference type="GeneID" id="104613290"/>
<dbReference type="PANTHER" id="PTHR31769">
    <property type="entry name" value="OS07G0462200 PROTEIN-RELATED"/>
    <property type="match status" value="1"/>
</dbReference>
<dbReference type="InterPro" id="IPR009606">
    <property type="entry name" value="DEAL/Modifying_wall_lignin1/2"/>
</dbReference>
<feature type="compositionally biased region" description="Basic and acidic residues" evidence="7">
    <location>
        <begin position="175"/>
        <end position="185"/>
    </location>
</feature>
<proteinExistence type="inferred from homology"/>
<evidence type="ECO:0000256" key="1">
    <source>
        <dbReference type="ARBA" id="ARBA00004127"/>
    </source>
</evidence>
<evidence type="ECO:0000256" key="8">
    <source>
        <dbReference type="SAM" id="Phobius"/>
    </source>
</evidence>
<keyword evidence="10" id="KW-1185">Reference proteome</keyword>
<evidence type="ECO:0000256" key="3">
    <source>
        <dbReference type="ARBA" id="ARBA00022729"/>
    </source>
</evidence>
<dbReference type="GO" id="GO:0012505">
    <property type="term" value="C:endomembrane system"/>
    <property type="evidence" value="ECO:0007669"/>
    <property type="project" value="UniProtKB-SubCell"/>
</dbReference>
<sequence length="195" mass="21221">MAVSVSVLAVVTSLHLVAFVLAVGAERRRSTGKVQPDEYDERTFCVYDSDVSTVYGLTAFGLLLISQFLVNCITKCLCFGRGLMSGRSSTACAIFFFVFSWASFLGAEACLVAGSARNAYHTKYRGYFGAQDLSCATLRKGVFGAAAALTLLSLLGSIMYYWAHARADTGGWQKHQNEGGLHPHEQQMSSEFQKI</sequence>
<evidence type="ECO:0000313" key="10">
    <source>
        <dbReference type="Proteomes" id="UP000189703"/>
    </source>
</evidence>
<keyword evidence="4 8" id="KW-1133">Transmembrane helix</keyword>